<dbReference type="InterPro" id="IPR001647">
    <property type="entry name" value="HTH_TetR"/>
</dbReference>
<dbReference type="AlphaFoldDB" id="A0A3M3X3F2"/>
<dbReference type="SUPFAM" id="SSF46689">
    <property type="entry name" value="Homeodomain-like"/>
    <property type="match status" value="1"/>
</dbReference>
<dbReference type="PROSITE" id="PS50977">
    <property type="entry name" value="HTH_TETR_2"/>
    <property type="match status" value="1"/>
</dbReference>
<dbReference type="Pfam" id="PF00440">
    <property type="entry name" value="TetR_N"/>
    <property type="match status" value="1"/>
</dbReference>
<dbReference type="InterPro" id="IPR009057">
    <property type="entry name" value="Homeodomain-like_sf"/>
</dbReference>
<dbReference type="Gene3D" id="1.10.10.60">
    <property type="entry name" value="Homeodomain-like"/>
    <property type="match status" value="1"/>
</dbReference>
<dbReference type="Gene3D" id="1.10.357.10">
    <property type="entry name" value="Tetracycline Repressor, domain 2"/>
    <property type="match status" value="1"/>
</dbReference>
<evidence type="ECO:0000259" key="5">
    <source>
        <dbReference type="PROSITE" id="PS50977"/>
    </source>
</evidence>
<dbReference type="PANTHER" id="PTHR47506:SF7">
    <property type="entry name" value="TRANSCRIPTIONAL REGULATORY PROTEIN"/>
    <property type="match status" value="1"/>
</dbReference>
<keyword evidence="1" id="KW-0805">Transcription regulation</keyword>
<dbReference type="InterPro" id="IPR036271">
    <property type="entry name" value="Tet_transcr_reg_TetR-rel_C_sf"/>
</dbReference>
<proteinExistence type="predicted"/>
<gene>
    <name evidence="6" type="ORF">ALQ37_02319</name>
</gene>
<evidence type="ECO:0000256" key="2">
    <source>
        <dbReference type="ARBA" id="ARBA00023125"/>
    </source>
</evidence>
<dbReference type="PANTHER" id="PTHR47506">
    <property type="entry name" value="TRANSCRIPTIONAL REGULATORY PROTEIN"/>
    <property type="match status" value="1"/>
</dbReference>
<dbReference type="Proteomes" id="UP000274541">
    <property type="component" value="Unassembled WGS sequence"/>
</dbReference>
<evidence type="ECO:0000313" key="6">
    <source>
        <dbReference type="EMBL" id="RMO64548.1"/>
    </source>
</evidence>
<feature type="DNA-binding region" description="H-T-H motif" evidence="4">
    <location>
        <begin position="78"/>
        <end position="97"/>
    </location>
</feature>
<feature type="domain" description="HTH tetR-type" evidence="5">
    <location>
        <begin position="55"/>
        <end position="115"/>
    </location>
</feature>
<dbReference type="GO" id="GO:0003677">
    <property type="term" value="F:DNA binding"/>
    <property type="evidence" value="ECO:0007669"/>
    <property type="project" value="UniProtKB-UniRule"/>
</dbReference>
<evidence type="ECO:0000256" key="3">
    <source>
        <dbReference type="ARBA" id="ARBA00023163"/>
    </source>
</evidence>
<organism evidence="6 7">
    <name type="scientific">Pseudomonas syringae pv. aptata</name>
    <dbReference type="NCBI Taxonomy" id="83167"/>
    <lineage>
        <taxon>Bacteria</taxon>
        <taxon>Pseudomonadati</taxon>
        <taxon>Pseudomonadota</taxon>
        <taxon>Gammaproteobacteria</taxon>
        <taxon>Pseudomonadales</taxon>
        <taxon>Pseudomonadaceae</taxon>
        <taxon>Pseudomonas</taxon>
        <taxon>Pseudomonas syringae</taxon>
    </lineage>
</organism>
<keyword evidence="3" id="KW-0804">Transcription</keyword>
<evidence type="ECO:0000256" key="4">
    <source>
        <dbReference type="PROSITE-ProRule" id="PRU00335"/>
    </source>
</evidence>
<accession>A0A3M3X3F2</accession>
<evidence type="ECO:0000256" key="1">
    <source>
        <dbReference type="ARBA" id="ARBA00023015"/>
    </source>
</evidence>
<reference evidence="6 7" key="1">
    <citation type="submission" date="2018-08" db="EMBL/GenBank/DDBJ databases">
        <title>Recombination of ecologically and evolutionarily significant loci maintains genetic cohesion in the Pseudomonas syringae species complex.</title>
        <authorList>
            <person name="Dillon M."/>
            <person name="Thakur S."/>
            <person name="Almeida R.N.D."/>
            <person name="Weir B.S."/>
            <person name="Guttman D.S."/>
        </authorList>
    </citation>
    <scope>NUCLEOTIDE SEQUENCE [LARGE SCALE GENOMIC DNA]</scope>
    <source>
        <strain evidence="6 7">ICMP 4388</strain>
    </source>
</reference>
<keyword evidence="2 4" id="KW-0238">DNA-binding</keyword>
<dbReference type="EMBL" id="RBPX01000200">
    <property type="protein sequence ID" value="RMO64548.1"/>
    <property type="molecule type" value="Genomic_DNA"/>
</dbReference>
<name>A0A3M3X3F2_PSEAP</name>
<evidence type="ECO:0000313" key="7">
    <source>
        <dbReference type="Proteomes" id="UP000274541"/>
    </source>
</evidence>
<sequence length="239" mass="25434">MRVACQPSPAASILTISGFDDGQHQCYIHPLPGRDGHHQTGKEATCMRVTKAQAQANRAHIVETASVQFREHGYDGVGVADLMAAAGFTHGGFYKHFGSKSDLMAESAACAFSQTVANSTGINPAQFIDYYLSREHRDNLGTGCPMAALSGDAARQSDEVKATFADGIESLLAALAPAQAAPGDEEWKQARANTIDRFAHALGALLLSRSCPNDSPLADEILEVCRAKMRAQLESGQTD</sequence>
<protein>
    <submittedName>
        <fullName evidence="6">Regulatory protein, TetR</fullName>
    </submittedName>
</protein>
<comment type="caution">
    <text evidence="6">The sequence shown here is derived from an EMBL/GenBank/DDBJ whole genome shotgun (WGS) entry which is preliminary data.</text>
</comment>
<dbReference type="SUPFAM" id="SSF48498">
    <property type="entry name" value="Tetracyclin repressor-like, C-terminal domain"/>
    <property type="match status" value="1"/>
</dbReference>
<dbReference type="PRINTS" id="PR00455">
    <property type="entry name" value="HTHTETR"/>
</dbReference>